<dbReference type="Gene3D" id="1.10.287.470">
    <property type="entry name" value="Helix hairpin bin"/>
    <property type="match status" value="1"/>
</dbReference>
<evidence type="ECO:0000259" key="9">
    <source>
        <dbReference type="Pfam" id="PF25876"/>
    </source>
</evidence>
<dbReference type="NCBIfam" id="NF008589">
    <property type="entry name" value="PRK11556.1"/>
    <property type="match status" value="1"/>
</dbReference>
<evidence type="ECO:0000259" key="12">
    <source>
        <dbReference type="Pfam" id="PF25989"/>
    </source>
</evidence>
<keyword evidence="4" id="KW-0997">Cell inner membrane</keyword>
<dbReference type="PANTHER" id="PTHR30469:SF12">
    <property type="entry name" value="MULTIDRUG RESISTANCE PROTEIN MDTA"/>
    <property type="match status" value="1"/>
</dbReference>
<keyword evidence="14" id="KW-1185">Reference proteome</keyword>
<evidence type="ECO:0000256" key="7">
    <source>
        <dbReference type="SAM" id="MobiDB-lite"/>
    </source>
</evidence>
<comment type="subcellular location">
    <subcellularLocation>
        <location evidence="1">Cell membrane</location>
    </subcellularLocation>
</comment>
<evidence type="ECO:0000256" key="3">
    <source>
        <dbReference type="ARBA" id="ARBA00022475"/>
    </source>
</evidence>
<feature type="compositionally biased region" description="Low complexity" evidence="7">
    <location>
        <begin position="401"/>
        <end position="472"/>
    </location>
</feature>
<dbReference type="Proteomes" id="UP000295129">
    <property type="component" value="Unassembled WGS sequence"/>
</dbReference>
<dbReference type="Pfam" id="PF25917">
    <property type="entry name" value="BSH_RND"/>
    <property type="match status" value="1"/>
</dbReference>
<keyword evidence="5 8" id="KW-0472">Membrane</keyword>
<feature type="domain" description="Multidrug resistance protein MdtA-like barrel-sandwich hybrid" evidence="10">
    <location>
        <begin position="93"/>
        <end position="236"/>
    </location>
</feature>
<evidence type="ECO:0000256" key="6">
    <source>
        <dbReference type="SAM" id="Coils"/>
    </source>
</evidence>
<dbReference type="Pfam" id="PF25989">
    <property type="entry name" value="YknX_C"/>
    <property type="match status" value="1"/>
</dbReference>
<evidence type="ECO:0000256" key="1">
    <source>
        <dbReference type="ARBA" id="ARBA00004236"/>
    </source>
</evidence>
<feature type="transmembrane region" description="Helical" evidence="8">
    <location>
        <begin position="12"/>
        <end position="33"/>
    </location>
</feature>
<dbReference type="Gene3D" id="2.40.30.170">
    <property type="match status" value="1"/>
</dbReference>
<feature type="domain" description="Multidrug resistance protein MdtA-like alpha-helical hairpin" evidence="9">
    <location>
        <begin position="134"/>
        <end position="203"/>
    </location>
</feature>
<dbReference type="OrthoDB" id="9769564at2"/>
<proteinExistence type="inferred from homology"/>
<dbReference type="GO" id="GO:0015562">
    <property type="term" value="F:efflux transmembrane transporter activity"/>
    <property type="evidence" value="ECO:0007669"/>
    <property type="project" value="TreeGrafter"/>
</dbReference>
<evidence type="ECO:0000256" key="2">
    <source>
        <dbReference type="ARBA" id="ARBA00009477"/>
    </source>
</evidence>
<dbReference type="GO" id="GO:0030313">
    <property type="term" value="C:cell envelope"/>
    <property type="evidence" value="ECO:0007669"/>
    <property type="project" value="UniProtKB-SubCell"/>
</dbReference>
<dbReference type="Gene3D" id="2.40.420.20">
    <property type="match status" value="1"/>
</dbReference>
<dbReference type="EMBL" id="SNVV01000010">
    <property type="protein sequence ID" value="TDN50031.1"/>
    <property type="molecule type" value="Genomic_DNA"/>
</dbReference>
<accession>A0A4R6DXL8</accession>
<evidence type="ECO:0000313" key="13">
    <source>
        <dbReference type="EMBL" id="TDN50031.1"/>
    </source>
</evidence>
<organism evidence="13 14">
    <name type="scientific">Azoarcus indigens</name>
    <dbReference type="NCBI Taxonomy" id="29545"/>
    <lineage>
        <taxon>Bacteria</taxon>
        <taxon>Pseudomonadati</taxon>
        <taxon>Pseudomonadota</taxon>
        <taxon>Betaproteobacteria</taxon>
        <taxon>Rhodocyclales</taxon>
        <taxon>Zoogloeaceae</taxon>
        <taxon>Azoarcus</taxon>
    </lineage>
</organism>
<evidence type="ECO:0000256" key="5">
    <source>
        <dbReference type="ARBA" id="ARBA00023136"/>
    </source>
</evidence>
<dbReference type="InterPro" id="IPR058625">
    <property type="entry name" value="MdtA-like_BSH"/>
</dbReference>
<dbReference type="PANTHER" id="PTHR30469">
    <property type="entry name" value="MULTIDRUG RESISTANCE PROTEIN MDTA"/>
    <property type="match status" value="1"/>
</dbReference>
<evidence type="ECO:0000259" key="11">
    <source>
        <dbReference type="Pfam" id="PF25944"/>
    </source>
</evidence>
<feature type="region of interest" description="Disordered" evidence="7">
    <location>
        <begin position="399"/>
        <end position="472"/>
    </location>
</feature>
<dbReference type="InterPro" id="IPR058624">
    <property type="entry name" value="MdtA-like_HH"/>
</dbReference>
<evidence type="ECO:0000256" key="4">
    <source>
        <dbReference type="ARBA" id="ARBA00022519"/>
    </source>
</evidence>
<dbReference type="Pfam" id="PF25876">
    <property type="entry name" value="HH_MFP_RND"/>
    <property type="match status" value="1"/>
</dbReference>
<dbReference type="NCBIfam" id="TIGR01730">
    <property type="entry name" value="RND_mfp"/>
    <property type="match status" value="1"/>
</dbReference>
<comment type="similarity">
    <text evidence="2">Belongs to the membrane fusion protein (MFP) (TC 8.A.1) family.</text>
</comment>
<dbReference type="FunFam" id="2.40.420.20:FF:000001">
    <property type="entry name" value="Efflux RND transporter periplasmic adaptor subunit"/>
    <property type="match status" value="1"/>
</dbReference>
<dbReference type="InterPro" id="IPR006143">
    <property type="entry name" value="RND_pump_MFP"/>
</dbReference>
<feature type="coiled-coil region" evidence="6">
    <location>
        <begin position="134"/>
        <end position="161"/>
    </location>
</feature>
<gene>
    <name evidence="13" type="ORF">C7389_110125</name>
</gene>
<dbReference type="Pfam" id="PF25944">
    <property type="entry name" value="Beta-barrel_RND"/>
    <property type="match status" value="1"/>
</dbReference>
<dbReference type="SUPFAM" id="SSF111369">
    <property type="entry name" value="HlyD-like secretion proteins"/>
    <property type="match status" value="1"/>
</dbReference>
<feature type="domain" description="Multidrug resistance protein MdtA-like beta-barrel" evidence="11">
    <location>
        <begin position="240"/>
        <end position="321"/>
    </location>
</feature>
<dbReference type="InterPro" id="IPR058637">
    <property type="entry name" value="YknX-like_C"/>
</dbReference>
<evidence type="ECO:0000313" key="14">
    <source>
        <dbReference type="Proteomes" id="UP000295129"/>
    </source>
</evidence>
<feature type="domain" description="YknX-like C-terminal permuted SH3-like" evidence="12">
    <location>
        <begin position="328"/>
        <end position="397"/>
    </location>
</feature>
<protein>
    <submittedName>
        <fullName evidence="13">Multidrug efflux system membrane fusion protein</fullName>
    </submittedName>
</protein>
<name>A0A4R6DXL8_9RHOO</name>
<keyword evidence="8" id="KW-1133">Transmembrane helix</keyword>
<evidence type="ECO:0000259" key="10">
    <source>
        <dbReference type="Pfam" id="PF25917"/>
    </source>
</evidence>
<comment type="caution">
    <text evidence="13">The sequence shown here is derived from an EMBL/GenBank/DDBJ whole genome shotgun (WGS) entry which is preliminary data.</text>
</comment>
<dbReference type="InterPro" id="IPR058626">
    <property type="entry name" value="MdtA-like_b-barrel"/>
</dbReference>
<dbReference type="RefSeq" id="WP_133592097.1">
    <property type="nucleotide sequence ID" value="NZ_SNVV01000010.1"/>
</dbReference>
<feature type="region of interest" description="Disordered" evidence="7">
    <location>
        <begin position="40"/>
        <end position="59"/>
    </location>
</feature>
<reference evidence="13 14" key="1">
    <citation type="submission" date="2019-03" db="EMBL/GenBank/DDBJ databases">
        <title>Genomic Encyclopedia of Type Strains, Phase IV (KMG-IV): sequencing the most valuable type-strain genomes for metagenomic binning, comparative biology and taxonomic classification.</title>
        <authorList>
            <person name="Goeker M."/>
        </authorList>
    </citation>
    <scope>NUCLEOTIDE SEQUENCE [LARGE SCALE GENOMIC DNA]</scope>
    <source>
        <strain evidence="13 14">DSM 12121</strain>
    </source>
</reference>
<dbReference type="GO" id="GO:1990281">
    <property type="term" value="C:efflux pump complex"/>
    <property type="evidence" value="ECO:0007669"/>
    <property type="project" value="TreeGrafter"/>
</dbReference>
<keyword evidence="8" id="KW-0812">Transmembrane</keyword>
<keyword evidence="3" id="KW-1003">Cell membrane</keyword>
<keyword evidence="6" id="KW-0175">Coiled coil</keyword>
<dbReference type="Gene3D" id="2.40.50.100">
    <property type="match status" value="1"/>
</dbReference>
<evidence type="ECO:0000256" key="8">
    <source>
        <dbReference type="SAM" id="Phobius"/>
    </source>
</evidence>
<sequence>MNIPASPSTSRRGWLIAVLILIIVALAVALIVTRSTGGGAQMMGPGGPGGPGGPRSGPPMGMMGMSFLVSATAAEKTDLNLYFDALGTVTAYNTVDVRTRVSGQLAKVLFEEGQEVKAGEVLAQIDPRPYRAALAQAEGTLKENEAQLRNAQLDVERYRSLYAEDSVARQTLDTQEALVRQRQGTVENSRAQVDDARLNLEFTEVRAPISGRLGLRKVDVGNLVTSSDTDPLVVITQTKPITVVFSLPEYQLQTVRRRLDQGGQVAVQAFDRNRQNKLATGRLATLDNQIDTTTGTFKLKAVFDNADNALFPNQFVNVRLHALQLKDAIVVPTSALQRDDSGTYVYVLGEGNKVAKRAVKVGESQGEKVELREGVAAGERVVTEGTDRLRDGMAVRVSGEAGANGKPGAASAPGAPGAPNTQGAPGAAPAGSPANAPAMNGAPANGTAPAGRRPDDAAASPAAGQNAPAARP</sequence>
<dbReference type="AlphaFoldDB" id="A0A4R6DXL8"/>
<feature type="compositionally biased region" description="Gly residues" evidence="7">
    <location>
        <begin position="40"/>
        <end position="55"/>
    </location>
</feature>